<keyword evidence="5" id="KW-0503">Monooxygenase</keyword>
<keyword evidence="2" id="KW-0285">Flavoprotein</keyword>
<sequence length="406" mass="44715">METQGDAVGPDKRRVVIVGAGPVGLTAARLMQEKGIPFVLIEAAEQLSEDLRASTFHPPTLEMLDTLGAGAPLIAQGLIGRTWQIRLHPSGEKALFDLAAIADDTAHPYRLQCTQATLCRILLAQVRERGGDVRMGMAADAIEQDDNGVRVTAKAADGSTEIFEGGWLIGADGARSRVRGEVATSFEGKTYPETTILATTRFPFEEHLPGLSNVNYVWKDAGTFSLLRLPDLWRCSLYPDGDETIEDAVRPESIARKLQEIAPSDTPHIVDEIRPYRIHMRIVDRYRNGRILLAGDAAHLNSPSGGMGMNGGIHDAFELVNTLEQVIDGVSPDLLDRYTRRRRPIAEDEILKQADRNRSRMQERDPARRREMLAELQAIAADPDKARAHLLRTSMYTGLARAAEIA</sequence>
<dbReference type="InterPro" id="IPR002938">
    <property type="entry name" value="FAD-bd"/>
</dbReference>
<feature type="domain" description="FAD-binding" evidence="4">
    <location>
        <begin position="14"/>
        <end position="348"/>
    </location>
</feature>
<dbReference type="GO" id="GO:0071949">
    <property type="term" value="F:FAD binding"/>
    <property type="evidence" value="ECO:0007669"/>
    <property type="project" value="InterPro"/>
</dbReference>
<dbReference type="KEGG" id="spzr:G5C33_03005"/>
<proteinExistence type="predicted"/>
<name>A0A6G6Y1R1_9SPHN</name>
<dbReference type="GO" id="GO:0016709">
    <property type="term" value="F:oxidoreductase activity, acting on paired donors, with incorporation or reduction of molecular oxygen, NAD(P)H as one donor, and incorporation of one atom of oxygen"/>
    <property type="evidence" value="ECO:0007669"/>
    <property type="project" value="UniProtKB-ARBA"/>
</dbReference>
<dbReference type="Proteomes" id="UP000501568">
    <property type="component" value="Chromosome"/>
</dbReference>
<evidence type="ECO:0000313" key="5">
    <source>
        <dbReference type="EMBL" id="QIG78862.1"/>
    </source>
</evidence>
<evidence type="ECO:0000256" key="3">
    <source>
        <dbReference type="ARBA" id="ARBA00022827"/>
    </source>
</evidence>
<dbReference type="AlphaFoldDB" id="A0A6G6Y1R1"/>
<dbReference type="InterPro" id="IPR050641">
    <property type="entry name" value="RIFMO-like"/>
</dbReference>
<dbReference type="InterPro" id="IPR036188">
    <property type="entry name" value="FAD/NAD-bd_sf"/>
</dbReference>
<keyword evidence="5" id="KW-0560">Oxidoreductase</keyword>
<evidence type="ECO:0000256" key="2">
    <source>
        <dbReference type="ARBA" id="ARBA00022630"/>
    </source>
</evidence>
<keyword evidence="6" id="KW-1185">Reference proteome</keyword>
<keyword evidence="3" id="KW-0274">FAD</keyword>
<organism evidence="5 6">
    <name type="scientific">Stakelama tenebrarum</name>
    <dbReference type="NCBI Taxonomy" id="2711215"/>
    <lineage>
        <taxon>Bacteria</taxon>
        <taxon>Pseudomonadati</taxon>
        <taxon>Pseudomonadota</taxon>
        <taxon>Alphaproteobacteria</taxon>
        <taxon>Sphingomonadales</taxon>
        <taxon>Sphingomonadaceae</taxon>
        <taxon>Stakelama</taxon>
    </lineage>
</organism>
<reference evidence="5 6" key="1">
    <citation type="submission" date="2020-02" db="EMBL/GenBank/DDBJ databases">
        <authorList>
            <person name="Zheng R.K."/>
            <person name="Sun C.M."/>
        </authorList>
    </citation>
    <scope>NUCLEOTIDE SEQUENCE [LARGE SCALE GENOMIC DNA]</scope>
    <source>
        <strain evidence="6">zrk23</strain>
    </source>
</reference>
<evidence type="ECO:0000256" key="1">
    <source>
        <dbReference type="ARBA" id="ARBA00001974"/>
    </source>
</evidence>
<dbReference type="EMBL" id="CP049109">
    <property type="protein sequence ID" value="QIG78862.1"/>
    <property type="molecule type" value="Genomic_DNA"/>
</dbReference>
<evidence type="ECO:0000313" key="6">
    <source>
        <dbReference type="Proteomes" id="UP000501568"/>
    </source>
</evidence>
<dbReference type="SUPFAM" id="SSF51905">
    <property type="entry name" value="FAD/NAD(P)-binding domain"/>
    <property type="match status" value="1"/>
</dbReference>
<dbReference type="PANTHER" id="PTHR43004">
    <property type="entry name" value="TRK SYSTEM POTASSIUM UPTAKE PROTEIN"/>
    <property type="match status" value="1"/>
</dbReference>
<dbReference type="Gene3D" id="3.30.70.2450">
    <property type="match status" value="1"/>
</dbReference>
<dbReference type="PANTHER" id="PTHR43004:SF19">
    <property type="entry name" value="BINDING MONOOXYGENASE, PUTATIVE (JCVI)-RELATED"/>
    <property type="match status" value="1"/>
</dbReference>
<protein>
    <submittedName>
        <fullName evidence="5">FAD-dependent monooxygenase</fullName>
    </submittedName>
</protein>
<dbReference type="PRINTS" id="PR00420">
    <property type="entry name" value="RNGMNOXGNASE"/>
</dbReference>
<evidence type="ECO:0000259" key="4">
    <source>
        <dbReference type="Pfam" id="PF01494"/>
    </source>
</evidence>
<gene>
    <name evidence="5" type="ORF">G5C33_03005</name>
</gene>
<dbReference type="Gene3D" id="3.50.50.60">
    <property type="entry name" value="FAD/NAD(P)-binding domain"/>
    <property type="match status" value="1"/>
</dbReference>
<comment type="cofactor">
    <cofactor evidence="1">
        <name>FAD</name>
        <dbReference type="ChEBI" id="CHEBI:57692"/>
    </cofactor>
</comment>
<accession>A0A6G6Y1R1</accession>
<dbReference type="Pfam" id="PF01494">
    <property type="entry name" value="FAD_binding_3"/>
    <property type="match status" value="1"/>
</dbReference>